<name>A0A1T0CX09_9GAMM</name>
<gene>
    <name evidence="4" type="ORF">B0681_02550</name>
</gene>
<evidence type="ECO:0000259" key="3">
    <source>
        <dbReference type="Pfam" id="PF05193"/>
    </source>
</evidence>
<dbReference type="InterPro" id="IPR011765">
    <property type="entry name" value="Pept_M16_N"/>
</dbReference>
<dbReference type="EMBL" id="MUYV01000001">
    <property type="protein sequence ID" value="OOS26852.1"/>
    <property type="molecule type" value="Genomic_DNA"/>
</dbReference>
<dbReference type="Proteomes" id="UP000190683">
    <property type="component" value="Unassembled WGS sequence"/>
</dbReference>
<dbReference type="AlphaFoldDB" id="A0A1T0CX09"/>
<dbReference type="Pfam" id="PF00675">
    <property type="entry name" value="Peptidase_M16"/>
    <property type="match status" value="1"/>
</dbReference>
<organism evidence="4 5">
    <name type="scientific">Moraxella porci DSM 25326</name>
    <dbReference type="NCBI Taxonomy" id="573983"/>
    <lineage>
        <taxon>Bacteria</taxon>
        <taxon>Pseudomonadati</taxon>
        <taxon>Pseudomonadota</taxon>
        <taxon>Gammaproteobacteria</taxon>
        <taxon>Moraxellales</taxon>
        <taxon>Moraxellaceae</taxon>
        <taxon>Moraxella</taxon>
    </lineage>
</organism>
<dbReference type="Pfam" id="PF05193">
    <property type="entry name" value="Peptidase_M16_C"/>
    <property type="match status" value="1"/>
</dbReference>
<feature type="chain" id="PRO_5012391055" evidence="1">
    <location>
        <begin position="30"/>
        <end position="482"/>
    </location>
</feature>
<dbReference type="Gene3D" id="3.30.830.10">
    <property type="entry name" value="Metalloenzyme, LuxS/M16 peptidase-like"/>
    <property type="match status" value="2"/>
</dbReference>
<evidence type="ECO:0000256" key="1">
    <source>
        <dbReference type="SAM" id="SignalP"/>
    </source>
</evidence>
<accession>A0A1T0CX09</accession>
<dbReference type="InterPro" id="IPR011249">
    <property type="entry name" value="Metalloenz_LuxS/M16"/>
</dbReference>
<proteinExistence type="predicted"/>
<sequence length="482" mass="52148">MTTPAHTPKRFMLSALFTAVTLLTVQAHATSTLPTPVLAADSIIDSIDRLGQLTIEVPATQYFETDHGVQVAFTPLTELPIIDVSLHFATDAATDGLPAGTANMVATMLTQGSGSLSEDAFIEASESLGIALSANASKDGLSLSMRSLSDATIINQASDLMAMAVNHPRFDAAILKRNQDRLSLSLRQQQQNPAYVAAQAFTQAVYEGHHYAHAISGNESSLQSITTDDLKRFTDLYLRAPNATLILTGNLSLDEAKKLAHRLTQDLPNQGTKPVSTAMHKKHQPRHIHIDHDSSQTQIIIGHLTGAQKIDAASRQHSSDFALGNEVLAGGDFNARLMKTIREQKGYTYGIYGNLEQLKAAGSYAVRFSTDGHLAAEAITQTLQIISDTLDQGISEDELALVRFGNQNGFGQTFSSNASIHRTISALTIAGFPKDHLQTRPQRLDRATLDSVNHALKNTITPDQFIIVTVGKIKPDLSHLFK</sequence>
<reference evidence="4 5" key="1">
    <citation type="submission" date="2017-02" db="EMBL/GenBank/DDBJ databases">
        <title>Draft genome sequence of Moraxella porci CCUG 54912T type strain.</title>
        <authorList>
            <person name="Salva-Serra F."/>
            <person name="Engstrom-Jakobsson H."/>
            <person name="Thorell K."/>
            <person name="Jaen-Luchoro D."/>
            <person name="Gonzales-Siles L."/>
            <person name="Karlsson R."/>
            <person name="Yazdan S."/>
            <person name="Boulund F."/>
            <person name="Johnning A."/>
            <person name="Engstrand L."/>
            <person name="Kristiansson E."/>
            <person name="Moore E."/>
        </authorList>
    </citation>
    <scope>NUCLEOTIDE SEQUENCE [LARGE SCALE GENOMIC DNA]</scope>
    <source>
        <strain evidence="4 5">CCUG 54912</strain>
    </source>
</reference>
<evidence type="ECO:0000259" key="2">
    <source>
        <dbReference type="Pfam" id="PF00675"/>
    </source>
</evidence>
<feature type="domain" description="Peptidase M16 N-terminal" evidence="2">
    <location>
        <begin position="99"/>
        <end position="216"/>
    </location>
</feature>
<feature type="domain" description="Peptidase M16 C-terminal" evidence="3">
    <location>
        <begin position="224"/>
        <end position="403"/>
    </location>
</feature>
<keyword evidence="5" id="KW-1185">Reference proteome</keyword>
<dbReference type="InterPro" id="IPR050361">
    <property type="entry name" value="MPP/UQCRC_Complex"/>
</dbReference>
<protein>
    <submittedName>
        <fullName evidence="4">Peptidase M16</fullName>
    </submittedName>
</protein>
<keyword evidence="1" id="KW-0732">Signal</keyword>
<evidence type="ECO:0000313" key="5">
    <source>
        <dbReference type="Proteomes" id="UP000190683"/>
    </source>
</evidence>
<feature type="signal peptide" evidence="1">
    <location>
        <begin position="1"/>
        <end position="29"/>
    </location>
</feature>
<dbReference type="RefSeq" id="WP_078317233.1">
    <property type="nucleotide sequence ID" value="NZ_MUYV01000001.1"/>
</dbReference>
<evidence type="ECO:0000313" key="4">
    <source>
        <dbReference type="EMBL" id="OOS26852.1"/>
    </source>
</evidence>
<dbReference type="SUPFAM" id="SSF63411">
    <property type="entry name" value="LuxS/MPP-like metallohydrolase"/>
    <property type="match status" value="2"/>
</dbReference>
<dbReference type="PANTHER" id="PTHR11851">
    <property type="entry name" value="METALLOPROTEASE"/>
    <property type="match status" value="1"/>
</dbReference>
<comment type="caution">
    <text evidence="4">The sequence shown here is derived from an EMBL/GenBank/DDBJ whole genome shotgun (WGS) entry which is preliminary data.</text>
</comment>
<dbReference type="GO" id="GO:0046872">
    <property type="term" value="F:metal ion binding"/>
    <property type="evidence" value="ECO:0007669"/>
    <property type="project" value="InterPro"/>
</dbReference>
<dbReference type="PANTHER" id="PTHR11851:SF224">
    <property type="entry name" value="PROCESSING PROTEASE"/>
    <property type="match status" value="1"/>
</dbReference>
<dbReference type="InterPro" id="IPR007863">
    <property type="entry name" value="Peptidase_M16_C"/>
</dbReference>
<dbReference type="STRING" id="573983.B0681_02550"/>